<dbReference type="InterPro" id="IPR001057">
    <property type="entry name" value="Glu/AcGlu_kinase"/>
</dbReference>
<evidence type="ECO:0000256" key="1">
    <source>
        <dbReference type="ARBA" id="ARBA00004828"/>
    </source>
</evidence>
<dbReference type="SUPFAM" id="SSF53633">
    <property type="entry name" value="Carbamate kinase-like"/>
    <property type="match status" value="1"/>
</dbReference>
<evidence type="ECO:0000256" key="6">
    <source>
        <dbReference type="ARBA" id="ARBA00022741"/>
    </source>
</evidence>
<evidence type="ECO:0000256" key="3">
    <source>
        <dbReference type="ARBA" id="ARBA00022571"/>
    </source>
</evidence>
<dbReference type="FunFam" id="3.40.1160.10:FF:000004">
    <property type="entry name" value="Acetylglutamate kinase"/>
    <property type="match status" value="1"/>
</dbReference>
<keyword evidence="6" id="KW-0547">Nucleotide-binding</keyword>
<keyword evidence="3" id="KW-0055">Arginine biosynthesis</keyword>
<dbReference type="InterPro" id="IPR004662">
    <property type="entry name" value="AcgluKinase_fam"/>
</dbReference>
<evidence type="ECO:0000256" key="7">
    <source>
        <dbReference type="ARBA" id="ARBA00022777"/>
    </source>
</evidence>
<dbReference type="InterPro" id="IPR037528">
    <property type="entry name" value="ArgB"/>
</dbReference>
<dbReference type="PANTHER" id="PTHR23342">
    <property type="entry name" value="N-ACETYLGLUTAMATE SYNTHASE"/>
    <property type="match status" value="1"/>
</dbReference>
<dbReference type="InterPro" id="IPR036393">
    <property type="entry name" value="AceGlu_kinase-like_sf"/>
</dbReference>
<dbReference type="CDD" id="cd04250">
    <property type="entry name" value="AAK_NAGK-C"/>
    <property type="match status" value="1"/>
</dbReference>
<gene>
    <name evidence="10" type="ORF">ASZ90_012082</name>
</gene>
<dbReference type="NCBIfam" id="TIGR00761">
    <property type="entry name" value="argB"/>
    <property type="match status" value="1"/>
</dbReference>
<dbReference type="GO" id="GO:0006526">
    <property type="term" value="P:L-arginine biosynthetic process"/>
    <property type="evidence" value="ECO:0007669"/>
    <property type="project" value="UniProtKB-KW"/>
</dbReference>
<protein>
    <recommendedName>
        <fullName evidence="2">acetylglutamate kinase</fullName>
        <ecNumber evidence="2">2.7.2.8</ecNumber>
    </recommendedName>
</protein>
<evidence type="ECO:0000313" key="10">
    <source>
        <dbReference type="EMBL" id="KUG18195.1"/>
    </source>
</evidence>
<evidence type="ECO:0000256" key="8">
    <source>
        <dbReference type="ARBA" id="ARBA00022840"/>
    </source>
</evidence>
<dbReference type="GO" id="GO:0003991">
    <property type="term" value="F:acetylglutamate kinase activity"/>
    <property type="evidence" value="ECO:0007669"/>
    <property type="project" value="UniProtKB-EC"/>
</dbReference>
<dbReference type="EMBL" id="LNQE01001394">
    <property type="protein sequence ID" value="KUG18195.1"/>
    <property type="molecule type" value="Genomic_DNA"/>
</dbReference>
<proteinExistence type="inferred from homology"/>
<keyword evidence="4" id="KW-0028">Amino-acid biosynthesis</keyword>
<keyword evidence="5 10" id="KW-0808">Transferase</keyword>
<organism evidence="10">
    <name type="scientific">hydrocarbon metagenome</name>
    <dbReference type="NCBI Taxonomy" id="938273"/>
    <lineage>
        <taxon>unclassified sequences</taxon>
        <taxon>metagenomes</taxon>
        <taxon>ecological metagenomes</taxon>
    </lineage>
</organism>
<evidence type="ECO:0000256" key="4">
    <source>
        <dbReference type="ARBA" id="ARBA00022605"/>
    </source>
</evidence>
<accession>A0A0W8FCX3</accession>
<evidence type="ECO:0000256" key="5">
    <source>
        <dbReference type="ARBA" id="ARBA00022679"/>
    </source>
</evidence>
<reference evidence="10" key="1">
    <citation type="journal article" date="2015" name="Proc. Natl. Acad. Sci. U.S.A.">
        <title>Networks of energetic and metabolic interactions define dynamics in microbial communities.</title>
        <authorList>
            <person name="Embree M."/>
            <person name="Liu J.K."/>
            <person name="Al-Bassam M.M."/>
            <person name="Zengler K."/>
        </authorList>
    </citation>
    <scope>NUCLEOTIDE SEQUENCE</scope>
</reference>
<dbReference type="HAMAP" id="MF_00082">
    <property type="entry name" value="ArgB"/>
    <property type="match status" value="1"/>
</dbReference>
<dbReference type="AlphaFoldDB" id="A0A0W8FCX3"/>
<keyword evidence="7 10" id="KW-0418">Kinase</keyword>
<dbReference type="PRINTS" id="PR00474">
    <property type="entry name" value="GLU5KINASE"/>
</dbReference>
<dbReference type="InterPro" id="IPR041727">
    <property type="entry name" value="NAGK-C"/>
</dbReference>
<dbReference type="InterPro" id="IPR001048">
    <property type="entry name" value="Asp/Glu/Uridylate_kinase"/>
</dbReference>
<evidence type="ECO:0000259" key="9">
    <source>
        <dbReference type="Pfam" id="PF00696"/>
    </source>
</evidence>
<comment type="pathway">
    <text evidence="1">Amino-acid biosynthesis; L-arginine biosynthesis; N(2)-acetyl-L-ornithine from L-glutamate: step 2/4.</text>
</comment>
<evidence type="ECO:0000256" key="2">
    <source>
        <dbReference type="ARBA" id="ARBA00013065"/>
    </source>
</evidence>
<dbReference type="Pfam" id="PF00696">
    <property type="entry name" value="AA_kinase"/>
    <property type="match status" value="1"/>
</dbReference>
<dbReference type="PIRSF" id="PIRSF000728">
    <property type="entry name" value="NAGK"/>
    <property type="match status" value="1"/>
</dbReference>
<keyword evidence="8" id="KW-0067">ATP-binding</keyword>
<comment type="caution">
    <text evidence="10">The sequence shown here is derived from an EMBL/GenBank/DDBJ whole genome shotgun (WGS) entry which is preliminary data.</text>
</comment>
<name>A0A0W8FCX3_9ZZZZ</name>
<dbReference type="EC" id="2.7.2.8" evidence="2"/>
<dbReference type="GO" id="GO:0005737">
    <property type="term" value="C:cytoplasm"/>
    <property type="evidence" value="ECO:0007669"/>
    <property type="project" value="InterPro"/>
</dbReference>
<feature type="domain" description="Aspartate/glutamate/uridylate kinase" evidence="9">
    <location>
        <begin position="23"/>
        <end position="267"/>
    </location>
</feature>
<dbReference type="PANTHER" id="PTHR23342:SF0">
    <property type="entry name" value="N-ACETYLGLUTAMATE SYNTHASE, MITOCHONDRIAL"/>
    <property type="match status" value="1"/>
</dbReference>
<sequence>MTVKREQVLIEALPYIREFYDSIMVFKIGGSIMSDTAVLEDFIQDVVLLRYIGIHPIIVHGGGPEISQAMEKFGKKAEFVGGLRVTDRETLSIARMVLLGHINAELVNLIGKHGGKGIGLSGQDGMFLKAKKKALQMVEGKEPVDLGFVGDVEKVDPEILMIMAGKGYIPVISPIATDDQGNNFNVNADTAAGAVAIAMRAKKFFSITDVEGVRMNPDDPASVISEFPASDFGRLVAEGIIKGGMIPKVEACVSVVRSGVEKAHIIDGRKHHAILLELLTTEGIGTMISRS</sequence>
<dbReference type="Gene3D" id="3.40.1160.10">
    <property type="entry name" value="Acetylglutamate kinase-like"/>
    <property type="match status" value="1"/>
</dbReference>
<dbReference type="GO" id="GO:0005524">
    <property type="term" value="F:ATP binding"/>
    <property type="evidence" value="ECO:0007669"/>
    <property type="project" value="UniProtKB-KW"/>
</dbReference>